<gene>
    <name evidence="2" type="ORF">mMyoMyo1_010434</name>
</gene>
<evidence type="ECO:0000256" key="1">
    <source>
        <dbReference type="SAM" id="MobiDB-lite"/>
    </source>
</evidence>
<organism evidence="2 3">
    <name type="scientific">Myotis myotis</name>
    <name type="common">Greater mouse-eared bat</name>
    <name type="synonym">Vespertilio myotis</name>
    <dbReference type="NCBI Taxonomy" id="51298"/>
    <lineage>
        <taxon>Eukaryota</taxon>
        <taxon>Metazoa</taxon>
        <taxon>Chordata</taxon>
        <taxon>Craniata</taxon>
        <taxon>Vertebrata</taxon>
        <taxon>Euteleostomi</taxon>
        <taxon>Mammalia</taxon>
        <taxon>Eutheria</taxon>
        <taxon>Laurasiatheria</taxon>
        <taxon>Chiroptera</taxon>
        <taxon>Yangochiroptera</taxon>
        <taxon>Vespertilionidae</taxon>
        <taxon>Myotis</taxon>
    </lineage>
</organism>
<evidence type="ECO:0000313" key="2">
    <source>
        <dbReference type="EMBL" id="KAF6369028.1"/>
    </source>
</evidence>
<comment type="caution">
    <text evidence="2">The sequence shown here is derived from an EMBL/GenBank/DDBJ whole genome shotgun (WGS) entry which is preliminary data.</text>
</comment>
<name>A0A7J7Z4K7_MYOMY</name>
<keyword evidence="3" id="KW-1185">Reference proteome</keyword>
<feature type="region of interest" description="Disordered" evidence="1">
    <location>
        <begin position="65"/>
        <end position="105"/>
    </location>
</feature>
<accession>A0A7J7Z4K7</accession>
<dbReference type="Proteomes" id="UP000527355">
    <property type="component" value="Unassembled WGS sequence"/>
</dbReference>
<feature type="compositionally biased region" description="Basic and acidic residues" evidence="1">
    <location>
        <begin position="78"/>
        <end position="94"/>
    </location>
</feature>
<dbReference type="AlphaFoldDB" id="A0A7J7Z4K7"/>
<evidence type="ECO:0000313" key="3">
    <source>
        <dbReference type="Proteomes" id="UP000527355"/>
    </source>
</evidence>
<dbReference type="EMBL" id="JABWUV010000003">
    <property type="protein sequence ID" value="KAF6369028.1"/>
    <property type="molecule type" value="Genomic_DNA"/>
</dbReference>
<reference evidence="2 3" key="1">
    <citation type="journal article" date="2020" name="Nature">
        <title>Six reference-quality genomes reveal evolution of bat adaptations.</title>
        <authorList>
            <person name="Jebb D."/>
            <person name="Huang Z."/>
            <person name="Pippel M."/>
            <person name="Hughes G.M."/>
            <person name="Lavrichenko K."/>
            <person name="Devanna P."/>
            <person name="Winkler S."/>
            <person name="Jermiin L.S."/>
            <person name="Skirmuntt E.C."/>
            <person name="Katzourakis A."/>
            <person name="Burkitt-Gray L."/>
            <person name="Ray D.A."/>
            <person name="Sullivan K.A.M."/>
            <person name="Roscito J.G."/>
            <person name="Kirilenko B.M."/>
            <person name="Davalos L.M."/>
            <person name="Corthals A.P."/>
            <person name="Power M.L."/>
            <person name="Jones G."/>
            <person name="Ransome R.D."/>
            <person name="Dechmann D.K.N."/>
            <person name="Locatelli A.G."/>
            <person name="Puechmaille S.J."/>
            <person name="Fedrigo O."/>
            <person name="Jarvis E.D."/>
            <person name="Hiller M."/>
            <person name="Vernes S.C."/>
            <person name="Myers E.W."/>
            <person name="Teeling E.C."/>
        </authorList>
    </citation>
    <scope>NUCLEOTIDE SEQUENCE [LARGE SCALE GENOMIC DNA]</scope>
    <source>
        <strain evidence="2">MMyoMyo1</strain>
        <tissue evidence="2">Flight muscle</tissue>
    </source>
</reference>
<protein>
    <submittedName>
        <fullName evidence="2">Uncharacterized protein</fullName>
    </submittedName>
</protein>
<proteinExistence type="predicted"/>
<sequence>MAATRGTKGALWAAEGRIRPCSWGGGQCPRGPLTRPLCVNGACWIHLEVCAKPGADGHGAVSVGIPRGSAGERGGLPNRRERMQRGWATRDSRVSAEGPPAGPAPNPAKASLCCEHRKCFQSQKSCHTQLKASQVPFTRQLPSSQKKHQGSLRGGSVCLSSLSFCLSSCLPHHSVLPSLLFLLILSPVSSQTEESCPRLGS</sequence>